<keyword evidence="2" id="KW-0479">Metal-binding</keyword>
<feature type="domain" description="CopC" evidence="6">
    <location>
        <begin position="43"/>
        <end position="137"/>
    </location>
</feature>
<keyword evidence="5" id="KW-0812">Transmembrane</keyword>
<dbReference type="GO" id="GO:0006825">
    <property type="term" value="P:copper ion transport"/>
    <property type="evidence" value="ECO:0007669"/>
    <property type="project" value="InterPro"/>
</dbReference>
<accession>A0A498C3G7</accession>
<dbReference type="EMBL" id="RCDB01000002">
    <property type="protein sequence ID" value="RLK49683.1"/>
    <property type="molecule type" value="Genomic_DNA"/>
</dbReference>
<dbReference type="GO" id="GO:0046688">
    <property type="term" value="P:response to copper ion"/>
    <property type="evidence" value="ECO:0007669"/>
    <property type="project" value="InterPro"/>
</dbReference>
<evidence type="ECO:0000256" key="2">
    <source>
        <dbReference type="ARBA" id="ARBA00022723"/>
    </source>
</evidence>
<dbReference type="Proteomes" id="UP000273158">
    <property type="component" value="Unassembled WGS sequence"/>
</dbReference>
<keyword evidence="3" id="KW-0732">Signal</keyword>
<organism evidence="7 8">
    <name type="scientific">Microbacterium telephonicum</name>
    <dbReference type="NCBI Taxonomy" id="1714841"/>
    <lineage>
        <taxon>Bacteria</taxon>
        <taxon>Bacillati</taxon>
        <taxon>Actinomycetota</taxon>
        <taxon>Actinomycetes</taxon>
        <taxon>Micrococcales</taxon>
        <taxon>Microbacteriaceae</taxon>
        <taxon>Microbacterium</taxon>
    </lineage>
</organism>
<keyword evidence="5" id="KW-0472">Membrane</keyword>
<sequence>MSVPSSRINSHGPHARRRRHGILALGALVVALLTGIAAPAYAHDELIGSDPAIDSTVTALPDTITMTFSGIILADAGATEIDVLDASCASLATGNPSFDGTRVQQELTGDATGPVTVVWRVVSSDGHPVSGTWSFSVGNEPGQTPCAEAANPSSPASAFDPTLLIVVGAVLVVGVVVVVLLARRRPSSED</sequence>
<dbReference type="InterPro" id="IPR007348">
    <property type="entry name" value="CopC_dom"/>
</dbReference>
<dbReference type="SUPFAM" id="SSF81296">
    <property type="entry name" value="E set domains"/>
    <property type="match status" value="1"/>
</dbReference>
<dbReference type="GO" id="GO:0042597">
    <property type="term" value="C:periplasmic space"/>
    <property type="evidence" value="ECO:0007669"/>
    <property type="project" value="InterPro"/>
</dbReference>
<dbReference type="InterPro" id="IPR014756">
    <property type="entry name" value="Ig_E-set"/>
</dbReference>
<dbReference type="InterPro" id="IPR032694">
    <property type="entry name" value="CopC/D"/>
</dbReference>
<evidence type="ECO:0000313" key="8">
    <source>
        <dbReference type="Proteomes" id="UP000273158"/>
    </source>
</evidence>
<reference evidence="7 8" key="1">
    <citation type="journal article" date="2015" name="Stand. Genomic Sci.">
        <title>Genomic Encyclopedia of Bacterial and Archaeal Type Strains, Phase III: the genomes of soil and plant-associated and newly described type strains.</title>
        <authorList>
            <person name="Whitman W.B."/>
            <person name="Woyke T."/>
            <person name="Klenk H.P."/>
            <person name="Zhou Y."/>
            <person name="Lilburn T.G."/>
            <person name="Beck B.J."/>
            <person name="De Vos P."/>
            <person name="Vandamme P."/>
            <person name="Eisen J.A."/>
            <person name="Garrity G."/>
            <person name="Hugenholtz P."/>
            <person name="Kyrpides N.C."/>
        </authorList>
    </citation>
    <scope>NUCLEOTIDE SEQUENCE [LARGE SCALE GENOMIC DNA]</scope>
    <source>
        <strain evidence="7 8">S2T63</strain>
    </source>
</reference>
<comment type="subcellular location">
    <subcellularLocation>
        <location evidence="1">Cell envelope</location>
    </subcellularLocation>
</comment>
<proteinExistence type="predicted"/>
<evidence type="ECO:0000259" key="6">
    <source>
        <dbReference type="Pfam" id="PF04234"/>
    </source>
</evidence>
<evidence type="ECO:0000256" key="4">
    <source>
        <dbReference type="ARBA" id="ARBA00023008"/>
    </source>
</evidence>
<dbReference type="GO" id="GO:0005507">
    <property type="term" value="F:copper ion binding"/>
    <property type="evidence" value="ECO:0007669"/>
    <property type="project" value="InterPro"/>
</dbReference>
<comment type="caution">
    <text evidence="7">The sequence shown here is derived from an EMBL/GenBank/DDBJ whole genome shotgun (WGS) entry which is preliminary data.</text>
</comment>
<evidence type="ECO:0000256" key="5">
    <source>
        <dbReference type="SAM" id="Phobius"/>
    </source>
</evidence>
<dbReference type="AlphaFoldDB" id="A0A498C3G7"/>
<evidence type="ECO:0000256" key="3">
    <source>
        <dbReference type="ARBA" id="ARBA00022729"/>
    </source>
</evidence>
<evidence type="ECO:0000313" key="7">
    <source>
        <dbReference type="EMBL" id="RLK49683.1"/>
    </source>
</evidence>
<dbReference type="OrthoDB" id="5242236at2"/>
<evidence type="ECO:0000256" key="1">
    <source>
        <dbReference type="ARBA" id="ARBA00004196"/>
    </source>
</evidence>
<feature type="transmembrane region" description="Helical" evidence="5">
    <location>
        <begin position="163"/>
        <end position="182"/>
    </location>
</feature>
<gene>
    <name evidence="7" type="ORF">C7474_1844</name>
</gene>
<dbReference type="Gene3D" id="2.60.40.1220">
    <property type="match status" value="1"/>
</dbReference>
<dbReference type="PANTHER" id="PTHR34820:SF4">
    <property type="entry name" value="INNER MEMBRANE PROTEIN YEBZ"/>
    <property type="match status" value="1"/>
</dbReference>
<dbReference type="GO" id="GO:0030313">
    <property type="term" value="C:cell envelope"/>
    <property type="evidence" value="ECO:0007669"/>
    <property type="project" value="UniProtKB-SubCell"/>
</dbReference>
<dbReference type="PANTHER" id="PTHR34820">
    <property type="entry name" value="INNER MEMBRANE PROTEIN YEBZ"/>
    <property type="match status" value="1"/>
</dbReference>
<dbReference type="RefSeq" id="WP_158597319.1">
    <property type="nucleotide sequence ID" value="NZ_RCDB01000002.1"/>
</dbReference>
<dbReference type="InterPro" id="IPR014755">
    <property type="entry name" value="Cu-Rt/internalin_Ig-like"/>
</dbReference>
<keyword evidence="8" id="KW-1185">Reference proteome</keyword>
<keyword evidence="5" id="KW-1133">Transmembrane helix</keyword>
<keyword evidence="4" id="KW-0186">Copper</keyword>
<dbReference type="GO" id="GO:0005886">
    <property type="term" value="C:plasma membrane"/>
    <property type="evidence" value="ECO:0007669"/>
    <property type="project" value="TreeGrafter"/>
</dbReference>
<protein>
    <recommendedName>
        <fullName evidence="6">CopC domain-containing protein</fullName>
    </recommendedName>
</protein>
<dbReference type="Pfam" id="PF04234">
    <property type="entry name" value="CopC"/>
    <property type="match status" value="1"/>
</dbReference>
<name>A0A498C3G7_9MICO</name>